<evidence type="ECO:0000313" key="2">
    <source>
        <dbReference type="EMBL" id="GAK30781.1"/>
    </source>
</evidence>
<name>A0A069D0G1_WEIOS</name>
<feature type="coiled-coil region" evidence="1">
    <location>
        <begin position="25"/>
        <end position="52"/>
    </location>
</feature>
<dbReference type="AlphaFoldDB" id="A0A069D0G1"/>
<keyword evidence="1" id="KW-0175">Coiled coil</keyword>
<dbReference type="EMBL" id="DF820488">
    <property type="protein sequence ID" value="GAK30781.1"/>
    <property type="molecule type" value="Genomic_DNA"/>
</dbReference>
<dbReference type="eggNOG" id="ENOG50308EK">
    <property type="taxonomic scope" value="Bacteria"/>
</dbReference>
<dbReference type="STRING" id="1329250.WOSG25_050530"/>
<evidence type="ECO:0000313" key="3">
    <source>
        <dbReference type="Proteomes" id="UP000030643"/>
    </source>
</evidence>
<dbReference type="Proteomes" id="UP000030643">
    <property type="component" value="Unassembled WGS sequence"/>
</dbReference>
<keyword evidence="3" id="KW-1185">Reference proteome</keyword>
<accession>A0A069D0G1</accession>
<protein>
    <submittedName>
        <fullName evidence="2">Uncharacterized protein</fullName>
    </submittedName>
</protein>
<organism evidence="2 3">
    <name type="scientific">Weissella oryzae (strain DSM 25784 / JCM 18191 / LMG 30913 / SG25)</name>
    <dbReference type="NCBI Taxonomy" id="1329250"/>
    <lineage>
        <taxon>Bacteria</taxon>
        <taxon>Bacillati</taxon>
        <taxon>Bacillota</taxon>
        <taxon>Bacilli</taxon>
        <taxon>Lactobacillales</taxon>
        <taxon>Lactobacillaceae</taxon>
        <taxon>Weissella</taxon>
    </lineage>
</organism>
<reference evidence="3" key="1">
    <citation type="journal article" date="2014" name="Genome Announc.">
        <title>Draft genome sequence of Weissella oryzae SG25T, isolated from fermented rice grains.</title>
        <authorList>
            <person name="Tanizawa Y."/>
            <person name="Fujisawa T."/>
            <person name="Mochizuki T."/>
            <person name="Kaminuma E."/>
            <person name="Suzuki Y."/>
            <person name="Nakamura Y."/>
            <person name="Tohno M."/>
        </authorList>
    </citation>
    <scope>NUCLEOTIDE SEQUENCE [LARGE SCALE GENOMIC DNA]</scope>
    <source>
        <strain evidence="3">DSM 25784 / JCM 18191 / LMG 30913 / SG25</strain>
    </source>
</reference>
<evidence type="ECO:0000256" key="1">
    <source>
        <dbReference type="SAM" id="Coils"/>
    </source>
</evidence>
<sequence>MKWAKYFWVLASLLLVGYVWQSHTLQTTNSKLSRVQADNKGLKKRLAVQKEQQVALPDVKETKDKSLNEANEQVKQTMQLVVNSDPRQFDTSLVGKVSPAMITKLKSELTPTVTASQFSGQNIVYIGVVNQYESPLNFMLVSKNDTQQNAYYVTYDLSNNEITSIDRAALKGAFNELN</sequence>
<dbReference type="RefSeq" id="WP_027698855.1">
    <property type="nucleotide sequence ID" value="NZ_DF820488.1"/>
</dbReference>
<proteinExistence type="predicted"/>
<gene>
    <name evidence="2" type="ORF">WOSG25_050530</name>
</gene>